<evidence type="ECO:0000256" key="6">
    <source>
        <dbReference type="ARBA" id="ARBA00023136"/>
    </source>
</evidence>
<comment type="similarity">
    <text evidence="2">Belongs to the CpsC/CapA family.</text>
</comment>
<keyword evidence="4 7" id="KW-0812">Transmembrane</keyword>
<accession>A0A0A6VS93</accession>
<protein>
    <recommendedName>
        <fullName evidence="8">Polysaccharide chain length determinant N-terminal domain-containing protein</fullName>
    </recommendedName>
</protein>
<dbReference type="EMBL" id="JSUH01000007">
    <property type="protein sequence ID" value="KHD97526.1"/>
    <property type="molecule type" value="Genomic_DNA"/>
</dbReference>
<organism evidence="9 10">
    <name type="scientific">Kocuria rosea subsp. polaris</name>
    <dbReference type="NCBI Taxonomy" id="136273"/>
    <lineage>
        <taxon>Bacteria</taxon>
        <taxon>Bacillati</taxon>
        <taxon>Actinomycetota</taxon>
        <taxon>Actinomycetes</taxon>
        <taxon>Micrococcales</taxon>
        <taxon>Micrococcaceae</taxon>
        <taxon>Kocuria</taxon>
    </lineage>
</organism>
<evidence type="ECO:0000256" key="2">
    <source>
        <dbReference type="ARBA" id="ARBA00006683"/>
    </source>
</evidence>
<dbReference type="InterPro" id="IPR050445">
    <property type="entry name" value="Bact_polysacc_biosynth/exp"/>
</dbReference>
<comment type="caution">
    <text evidence="9">The sequence shown here is derived from an EMBL/GenBank/DDBJ whole genome shotgun (WGS) entry which is preliminary data.</text>
</comment>
<dbReference type="AlphaFoldDB" id="A0A0A6VS93"/>
<dbReference type="GO" id="GO:0004713">
    <property type="term" value="F:protein tyrosine kinase activity"/>
    <property type="evidence" value="ECO:0007669"/>
    <property type="project" value="TreeGrafter"/>
</dbReference>
<comment type="subcellular location">
    <subcellularLocation>
        <location evidence="1">Cell membrane</location>
        <topology evidence="1">Multi-pass membrane protein</topology>
    </subcellularLocation>
</comment>
<dbReference type="GO" id="GO:0005886">
    <property type="term" value="C:plasma membrane"/>
    <property type="evidence" value="ECO:0007669"/>
    <property type="project" value="UniProtKB-SubCell"/>
</dbReference>
<dbReference type="PANTHER" id="PTHR32309">
    <property type="entry name" value="TYROSINE-PROTEIN KINASE"/>
    <property type="match status" value="1"/>
</dbReference>
<feature type="domain" description="Polysaccharide chain length determinant N-terminal" evidence="8">
    <location>
        <begin position="3"/>
        <end position="80"/>
    </location>
</feature>
<dbReference type="Pfam" id="PF02706">
    <property type="entry name" value="Wzz"/>
    <property type="match status" value="1"/>
</dbReference>
<evidence type="ECO:0000256" key="1">
    <source>
        <dbReference type="ARBA" id="ARBA00004651"/>
    </source>
</evidence>
<gene>
    <name evidence="9" type="ORF">GY22_09345</name>
</gene>
<reference evidence="9 10" key="1">
    <citation type="journal article" date="2003" name="Int. J. Syst. Evol. Microbiol.">
        <title>Kocuria polaris sp. nov., an orange-pigmented psychrophilic bacterium isolated from an Antarctic cyanobacterial mat sample.</title>
        <authorList>
            <person name="Reddy G.S."/>
            <person name="Prakash J.S."/>
            <person name="Prabahar V."/>
            <person name="Matsumoto G.I."/>
            <person name="Stackebrandt E."/>
            <person name="Shivaji S."/>
        </authorList>
    </citation>
    <scope>NUCLEOTIDE SEQUENCE [LARGE SCALE GENOMIC DNA]</scope>
    <source>
        <strain evidence="9 10">CMS 76or</strain>
    </source>
</reference>
<evidence type="ECO:0000256" key="7">
    <source>
        <dbReference type="SAM" id="Phobius"/>
    </source>
</evidence>
<name>A0A0A6VS93_KOCRO</name>
<evidence type="ECO:0000313" key="10">
    <source>
        <dbReference type="Proteomes" id="UP000030466"/>
    </source>
</evidence>
<evidence type="ECO:0000256" key="4">
    <source>
        <dbReference type="ARBA" id="ARBA00022692"/>
    </source>
</evidence>
<evidence type="ECO:0000256" key="5">
    <source>
        <dbReference type="ARBA" id="ARBA00022989"/>
    </source>
</evidence>
<keyword evidence="6 7" id="KW-0472">Membrane</keyword>
<dbReference type="InterPro" id="IPR003856">
    <property type="entry name" value="LPS_length_determ_N"/>
</dbReference>
<keyword evidence="10" id="KW-1185">Reference proteome</keyword>
<evidence type="ECO:0000259" key="8">
    <source>
        <dbReference type="Pfam" id="PF02706"/>
    </source>
</evidence>
<sequence>MHRHLVLLIAAALLGLIGALALSMLSTPTYVARSQLMLGAASDANVSDTEQAYDLARGQISSYAELADSPLILHPVIENLQLDATPAELAGRVDADYEPGSVIVNLEAEAASPDEAGRVVQMIGTELTTAIESLDRLPDDQPVLTAVSLTPVLADSTPTGPSLAERLFIGAFGGLLIGLVLAVFREALRDR</sequence>
<keyword evidence="3" id="KW-1003">Cell membrane</keyword>
<feature type="transmembrane region" description="Helical" evidence="7">
    <location>
        <begin position="167"/>
        <end position="184"/>
    </location>
</feature>
<dbReference type="Proteomes" id="UP000030466">
    <property type="component" value="Unassembled WGS sequence"/>
</dbReference>
<proteinExistence type="inferred from homology"/>
<evidence type="ECO:0000313" key="9">
    <source>
        <dbReference type="EMBL" id="KHD97526.1"/>
    </source>
</evidence>
<keyword evidence="5 7" id="KW-1133">Transmembrane helix</keyword>
<dbReference type="PANTHER" id="PTHR32309:SF13">
    <property type="entry name" value="FERRIC ENTEROBACTIN TRANSPORT PROTEIN FEPE"/>
    <property type="match status" value="1"/>
</dbReference>
<evidence type="ECO:0000256" key="3">
    <source>
        <dbReference type="ARBA" id="ARBA00022475"/>
    </source>
</evidence>